<dbReference type="AlphaFoldDB" id="A0A0A9G5X6"/>
<organism evidence="2">
    <name type="scientific">Arundo donax</name>
    <name type="common">Giant reed</name>
    <name type="synonym">Donax arundinaceus</name>
    <dbReference type="NCBI Taxonomy" id="35708"/>
    <lineage>
        <taxon>Eukaryota</taxon>
        <taxon>Viridiplantae</taxon>
        <taxon>Streptophyta</taxon>
        <taxon>Embryophyta</taxon>
        <taxon>Tracheophyta</taxon>
        <taxon>Spermatophyta</taxon>
        <taxon>Magnoliopsida</taxon>
        <taxon>Liliopsida</taxon>
        <taxon>Poales</taxon>
        <taxon>Poaceae</taxon>
        <taxon>PACMAD clade</taxon>
        <taxon>Arundinoideae</taxon>
        <taxon>Arundineae</taxon>
        <taxon>Arundo</taxon>
    </lineage>
</organism>
<sequence length="40" mass="4495">MQRAACGARFSQSLGRWSNGPASPEGELTRTRRWSVPFRS</sequence>
<dbReference type="EMBL" id="GBRH01177994">
    <property type="protein sequence ID" value="JAE19902.1"/>
    <property type="molecule type" value="Transcribed_RNA"/>
</dbReference>
<reference evidence="2" key="2">
    <citation type="journal article" date="2015" name="Data Brief">
        <title>Shoot transcriptome of the giant reed, Arundo donax.</title>
        <authorList>
            <person name="Barrero R.A."/>
            <person name="Guerrero F.D."/>
            <person name="Moolhuijzen P."/>
            <person name="Goolsby J.A."/>
            <person name="Tidwell J."/>
            <person name="Bellgard S.E."/>
            <person name="Bellgard M.I."/>
        </authorList>
    </citation>
    <scope>NUCLEOTIDE SEQUENCE</scope>
    <source>
        <tissue evidence="2">Shoot tissue taken approximately 20 cm above the soil surface</tissue>
    </source>
</reference>
<evidence type="ECO:0000313" key="2">
    <source>
        <dbReference type="EMBL" id="JAE19902.1"/>
    </source>
</evidence>
<evidence type="ECO:0000256" key="1">
    <source>
        <dbReference type="SAM" id="MobiDB-lite"/>
    </source>
</evidence>
<dbReference type="EMBL" id="GBRH01178354">
    <property type="protein sequence ID" value="JAE19542.1"/>
    <property type="molecule type" value="Transcribed_RNA"/>
</dbReference>
<reference evidence="2" key="1">
    <citation type="submission" date="2014-09" db="EMBL/GenBank/DDBJ databases">
        <authorList>
            <person name="Magalhaes I.L.F."/>
            <person name="Oliveira U."/>
            <person name="Santos F.R."/>
            <person name="Vidigal T.H.D.A."/>
            <person name="Brescovit A.D."/>
            <person name="Santos A.J."/>
        </authorList>
    </citation>
    <scope>NUCLEOTIDE SEQUENCE</scope>
    <source>
        <tissue evidence="2">Shoot tissue taken approximately 20 cm above the soil surface</tissue>
    </source>
</reference>
<accession>A0A0A9G5X6</accession>
<proteinExistence type="predicted"/>
<protein>
    <submittedName>
        <fullName evidence="2">Uncharacterized protein</fullName>
    </submittedName>
</protein>
<name>A0A0A9G5X6_ARUDO</name>
<feature type="region of interest" description="Disordered" evidence="1">
    <location>
        <begin position="1"/>
        <end position="40"/>
    </location>
</feature>